<dbReference type="PIRSF" id="PIRSF000804">
    <property type="entry name" value="DNA_pol_III_b"/>
    <property type="match status" value="1"/>
</dbReference>
<protein>
    <recommendedName>
        <fullName evidence="9">Beta sliding clamp</fullName>
    </recommendedName>
</protein>
<dbReference type="InterPro" id="IPR046938">
    <property type="entry name" value="DNA_clamp_sf"/>
</dbReference>
<keyword evidence="8" id="KW-0238">DNA-binding</keyword>
<evidence type="ECO:0000256" key="1">
    <source>
        <dbReference type="ARBA" id="ARBA00004496"/>
    </source>
</evidence>
<name>A0A9Q6ENR0_NOSLI</name>
<keyword evidence="4 9" id="KW-0808">Transferase</keyword>
<comment type="function">
    <text evidence="9">Confers DNA tethering and processivity to DNA polymerases and other proteins. Acts as a clamp, forming a ring around DNA (a reaction catalyzed by the clamp-loading complex) which diffuses in an ATP-independent manner freely and bidirectionally along dsDNA. Initially characterized for its ability to contact the catalytic subunit of DNA polymerase III (Pol III), a complex, multichain enzyme responsible for most of the replicative synthesis in bacteria; Pol III exhibits 3'-5' exonuclease proofreading activity. The beta chain is required for initiation of replication as well as for processivity of DNA replication.</text>
</comment>
<comment type="subcellular location">
    <subcellularLocation>
        <location evidence="1 9">Cytoplasm</location>
    </subcellularLocation>
</comment>
<dbReference type="Pfam" id="PF02768">
    <property type="entry name" value="DNA_pol3_beta_3"/>
    <property type="match status" value="1"/>
</dbReference>
<keyword evidence="3 9" id="KW-0963">Cytoplasm</keyword>
<dbReference type="InterPro" id="IPR022634">
    <property type="entry name" value="DNA_polIII_beta_N"/>
</dbReference>
<dbReference type="InterPro" id="IPR022637">
    <property type="entry name" value="DNA_polIII_beta_cen"/>
</dbReference>
<evidence type="ECO:0000259" key="12">
    <source>
        <dbReference type="Pfam" id="PF02768"/>
    </source>
</evidence>
<evidence type="ECO:0000313" key="14">
    <source>
        <dbReference type="Proteomes" id="UP000222310"/>
    </source>
</evidence>
<dbReference type="Gene3D" id="3.10.150.10">
    <property type="entry name" value="DNA Polymerase III, subunit A, domain 2"/>
    <property type="match status" value="1"/>
</dbReference>
<reference evidence="13 14" key="1">
    <citation type="submission" date="2015-02" db="EMBL/GenBank/DDBJ databases">
        <title>Nostoc linckia genome annotation.</title>
        <authorList>
            <person name="Zhou Z."/>
        </authorList>
    </citation>
    <scope>NUCLEOTIDE SEQUENCE [LARGE SCALE GENOMIC DNA]</scope>
    <source>
        <strain evidence="14">z8</strain>
    </source>
</reference>
<dbReference type="GO" id="GO:0008408">
    <property type="term" value="F:3'-5' exonuclease activity"/>
    <property type="evidence" value="ECO:0007669"/>
    <property type="project" value="InterPro"/>
</dbReference>
<dbReference type="CDD" id="cd00140">
    <property type="entry name" value="beta_clamp"/>
    <property type="match status" value="1"/>
</dbReference>
<dbReference type="InterPro" id="IPR001001">
    <property type="entry name" value="DNA_polIII_beta"/>
</dbReference>
<dbReference type="GO" id="GO:0005737">
    <property type="term" value="C:cytoplasm"/>
    <property type="evidence" value="ECO:0007669"/>
    <property type="project" value="UniProtKB-SubCell"/>
</dbReference>
<dbReference type="PANTHER" id="PTHR30478">
    <property type="entry name" value="DNA POLYMERASE III SUBUNIT BETA"/>
    <property type="match status" value="1"/>
</dbReference>
<keyword evidence="5 9" id="KW-0548">Nucleotidyltransferase</keyword>
<evidence type="ECO:0000256" key="8">
    <source>
        <dbReference type="ARBA" id="ARBA00023125"/>
    </source>
</evidence>
<dbReference type="Proteomes" id="UP000222310">
    <property type="component" value="Unassembled WGS sequence"/>
</dbReference>
<dbReference type="GO" id="GO:0003677">
    <property type="term" value="F:DNA binding"/>
    <property type="evidence" value="ECO:0007669"/>
    <property type="project" value="UniProtKB-UniRule"/>
</dbReference>
<comment type="caution">
    <text evidence="13">The sequence shown here is derived from an EMBL/GenBank/DDBJ whole genome shotgun (WGS) entry which is preliminary data.</text>
</comment>
<proteinExistence type="inferred from homology"/>
<dbReference type="SUPFAM" id="SSF55979">
    <property type="entry name" value="DNA clamp"/>
    <property type="match status" value="3"/>
</dbReference>
<accession>A0A9Q6ENR0</accession>
<feature type="domain" description="DNA polymerase III beta sliding clamp C-terminal" evidence="12">
    <location>
        <begin position="243"/>
        <end position="361"/>
    </location>
</feature>
<dbReference type="SMART" id="SM00480">
    <property type="entry name" value="POL3Bc"/>
    <property type="match status" value="1"/>
</dbReference>
<comment type="similarity">
    <text evidence="2 9">Belongs to the beta sliding clamp family.</text>
</comment>
<evidence type="ECO:0000256" key="5">
    <source>
        <dbReference type="ARBA" id="ARBA00022695"/>
    </source>
</evidence>
<evidence type="ECO:0000259" key="11">
    <source>
        <dbReference type="Pfam" id="PF02767"/>
    </source>
</evidence>
<gene>
    <name evidence="13" type="ORF">VF08_00945</name>
</gene>
<feature type="domain" description="DNA polymerase III beta sliding clamp N-terminal" evidence="10">
    <location>
        <begin position="3"/>
        <end position="107"/>
    </location>
</feature>
<dbReference type="EMBL" id="LAHD01000002">
    <property type="protein sequence ID" value="PHK07333.1"/>
    <property type="molecule type" value="Genomic_DNA"/>
</dbReference>
<comment type="subunit">
    <text evidence="9">Forms a ring-shaped head-to-tail homodimer around DNA.</text>
</comment>
<evidence type="ECO:0000259" key="10">
    <source>
        <dbReference type="Pfam" id="PF00712"/>
    </source>
</evidence>
<evidence type="ECO:0000256" key="4">
    <source>
        <dbReference type="ARBA" id="ARBA00022679"/>
    </source>
</evidence>
<dbReference type="GO" id="GO:0009360">
    <property type="term" value="C:DNA polymerase III complex"/>
    <property type="evidence" value="ECO:0007669"/>
    <property type="project" value="InterPro"/>
</dbReference>
<evidence type="ECO:0000256" key="3">
    <source>
        <dbReference type="ARBA" id="ARBA00022490"/>
    </source>
</evidence>
<sequence length="365" mass="40231">MRRVIRQLSIHPILNNVKITADAKTKRVELVGFDLSLGVIVEFVATEVPVGGSYTVTVAILHDILCQLPEGTITLERNESSDKAKLTTANGIFEISGRDAYDYPELPIPTSNLKKFKLSTKAMRVGLGSTLYAASTDLTKLVLTGAHFVVTPDQKLEIAATDGHRLALYRCELNFTSDIESPQHLTIPVRTLREVERYLGKDESMVEVSYEASDSGSSIVQIRLEEATIVGRVLEGDYPKYDSLIPKKFQRELWVERLPLIGSVSRVSVLSDYKNNLIKMSVESKKVVLSSENEEAGSGTEAVPAELSGEDIKIAFNVKYISEALRSIGTQEVAIKINQKATPVIVVPLNGYDIVALIMPVQIRE</sequence>
<dbReference type="InterPro" id="IPR022635">
    <property type="entry name" value="DNA_polIII_beta_C"/>
</dbReference>
<dbReference type="GO" id="GO:0003887">
    <property type="term" value="F:DNA-directed DNA polymerase activity"/>
    <property type="evidence" value="ECO:0007669"/>
    <property type="project" value="UniProtKB-UniRule"/>
</dbReference>
<feature type="domain" description="DNA polymerase III beta sliding clamp central" evidence="11">
    <location>
        <begin position="118"/>
        <end position="240"/>
    </location>
</feature>
<evidence type="ECO:0000256" key="2">
    <source>
        <dbReference type="ARBA" id="ARBA00010752"/>
    </source>
</evidence>
<evidence type="ECO:0000256" key="6">
    <source>
        <dbReference type="ARBA" id="ARBA00022705"/>
    </source>
</evidence>
<evidence type="ECO:0000256" key="9">
    <source>
        <dbReference type="PIRNR" id="PIRNR000804"/>
    </source>
</evidence>
<dbReference type="Pfam" id="PF00712">
    <property type="entry name" value="DNA_pol3_beta"/>
    <property type="match status" value="1"/>
</dbReference>
<keyword evidence="6 9" id="KW-0235">DNA replication</keyword>
<evidence type="ECO:0000313" key="13">
    <source>
        <dbReference type="EMBL" id="PHK07333.1"/>
    </source>
</evidence>
<keyword evidence="7 9" id="KW-0239">DNA-directed DNA polymerase</keyword>
<evidence type="ECO:0000256" key="7">
    <source>
        <dbReference type="ARBA" id="ARBA00022932"/>
    </source>
</evidence>
<dbReference type="NCBIfam" id="TIGR00663">
    <property type="entry name" value="dnan"/>
    <property type="match status" value="1"/>
</dbReference>
<dbReference type="Pfam" id="PF02767">
    <property type="entry name" value="DNA_pol3_beta_2"/>
    <property type="match status" value="1"/>
</dbReference>
<organism evidence="13 14">
    <name type="scientific">Nostoc linckia z8</name>
    <dbReference type="NCBI Taxonomy" id="1628746"/>
    <lineage>
        <taxon>Bacteria</taxon>
        <taxon>Bacillati</taxon>
        <taxon>Cyanobacteriota</taxon>
        <taxon>Cyanophyceae</taxon>
        <taxon>Nostocales</taxon>
        <taxon>Nostocaceae</taxon>
        <taxon>Nostoc</taxon>
    </lineage>
</organism>
<dbReference type="Gene3D" id="3.70.10.10">
    <property type="match status" value="1"/>
</dbReference>
<dbReference type="PANTHER" id="PTHR30478:SF0">
    <property type="entry name" value="BETA SLIDING CLAMP"/>
    <property type="match status" value="1"/>
</dbReference>
<dbReference type="GO" id="GO:0006271">
    <property type="term" value="P:DNA strand elongation involved in DNA replication"/>
    <property type="evidence" value="ECO:0007669"/>
    <property type="project" value="TreeGrafter"/>
</dbReference>
<dbReference type="AlphaFoldDB" id="A0A9Q6ENR0"/>